<dbReference type="PANTHER" id="PTHR32479:SF19">
    <property type="entry name" value="ANAEROBIC GLYCEROL-3-PHOSPHATE DEHYDROGENASE SUBUNIT C"/>
    <property type="match status" value="1"/>
</dbReference>
<dbReference type="InterPro" id="IPR004017">
    <property type="entry name" value="Cys_rich_dom"/>
</dbReference>
<dbReference type="AlphaFoldDB" id="A0A1Q8R2Q9"/>
<evidence type="ECO:0000313" key="8">
    <source>
        <dbReference type="Proteomes" id="UP000186102"/>
    </source>
</evidence>
<name>A0A1Q8R2Q9_9FIRM</name>
<dbReference type="GO" id="GO:0016491">
    <property type="term" value="F:oxidoreductase activity"/>
    <property type="evidence" value="ECO:0007669"/>
    <property type="project" value="UniProtKB-ARBA"/>
</dbReference>
<evidence type="ECO:0000256" key="3">
    <source>
        <dbReference type="ARBA" id="ARBA00022737"/>
    </source>
</evidence>
<protein>
    <submittedName>
        <fullName evidence="7">Anaerobic glycerol-3-phosphate dehydrogenase subunit C</fullName>
    </submittedName>
</protein>
<keyword evidence="1" id="KW-0004">4Fe-4S</keyword>
<keyword evidence="3" id="KW-0677">Repeat</keyword>
<evidence type="ECO:0000256" key="5">
    <source>
        <dbReference type="ARBA" id="ARBA00023014"/>
    </source>
</evidence>
<dbReference type="PROSITE" id="PS51379">
    <property type="entry name" value="4FE4S_FER_2"/>
    <property type="match status" value="1"/>
</dbReference>
<dbReference type="InterPro" id="IPR009051">
    <property type="entry name" value="Helical_ferredxn"/>
</dbReference>
<dbReference type="PANTHER" id="PTHR32479">
    <property type="entry name" value="GLYCOLATE OXIDASE IRON-SULFUR SUBUNIT"/>
    <property type="match status" value="1"/>
</dbReference>
<dbReference type="GO" id="GO:0009061">
    <property type="term" value="P:anaerobic respiration"/>
    <property type="evidence" value="ECO:0007669"/>
    <property type="project" value="InterPro"/>
</dbReference>
<sequence length="417" mass="45446">MIVDSRDELAARLDACQKCNVCTAQCPVAKVNPNFIGPKGLGPDMERFRMGQFIQGETTLDDCSNCKTCEVTCPSGVKITDMILGARRAALKAPHKTTLGVKLRLRGYVLGRAEYLGKLGVIWPSMANQVLKIRLVRLALDKALDISKSGPLPAYGKPLEVTVGKGGRIRASASKQVVYFPGCYTRYNEADTGRILIKVLEHVGYKTLVPDFHCCGLPLEANGQFEKAHKNGLYNLELMRPYLEAGMPILTSCTSCGLTLKEDYPKLQTTSAQLVGAQSYDLFEFLWQLHEKGELPLDFQEVQASYGYHPPCHLKAQGIGTPALRILGLIPGVKIRNLDAGCCGLSGSYGFKAEKYDKAMKIGSALFEAVNVGAGRGDFQGMTTECGVCKVQIQHGTGIPTEHPVRILAKAYRIINS</sequence>
<gene>
    <name evidence="7" type="ORF">DSOL_0047</name>
</gene>
<dbReference type="GO" id="GO:0016020">
    <property type="term" value="C:membrane"/>
    <property type="evidence" value="ECO:0007669"/>
    <property type="project" value="InterPro"/>
</dbReference>
<evidence type="ECO:0000313" key="7">
    <source>
        <dbReference type="EMBL" id="OLN33869.1"/>
    </source>
</evidence>
<evidence type="ECO:0000256" key="4">
    <source>
        <dbReference type="ARBA" id="ARBA00023004"/>
    </source>
</evidence>
<comment type="caution">
    <text evidence="7">The sequence shown here is derived from an EMBL/GenBank/DDBJ whole genome shotgun (WGS) entry which is preliminary data.</text>
</comment>
<dbReference type="GO" id="GO:0051539">
    <property type="term" value="F:4 iron, 4 sulfur cluster binding"/>
    <property type="evidence" value="ECO:0007669"/>
    <property type="project" value="UniProtKB-KW"/>
</dbReference>
<proteinExistence type="predicted"/>
<reference evidence="7 8" key="1">
    <citation type="submission" date="2016-09" db="EMBL/GenBank/DDBJ databases">
        <title>Complete genome of Desulfosporosinus sp. OL.</title>
        <authorList>
            <person name="Mardanov A."/>
            <person name="Beletsky A."/>
            <person name="Panova A."/>
            <person name="Karnachuk O."/>
            <person name="Ravin N."/>
        </authorList>
    </citation>
    <scope>NUCLEOTIDE SEQUENCE [LARGE SCALE GENOMIC DNA]</scope>
    <source>
        <strain evidence="7 8">OL</strain>
    </source>
</reference>
<keyword evidence="4" id="KW-0408">Iron</keyword>
<dbReference type="NCBIfam" id="NF008369">
    <property type="entry name" value="PRK11168.1"/>
    <property type="match status" value="1"/>
</dbReference>
<keyword evidence="2" id="KW-0479">Metal-binding</keyword>
<dbReference type="Pfam" id="PF13183">
    <property type="entry name" value="Fer4_8"/>
    <property type="match status" value="1"/>
</dbReference>
<dbReference type="NCBIfam" id="TIGR03379">
    <property type="entry name" value="glycerol3P_GlpC"/>
    <property type="match status" value="1"/>
</dbReference>
<dbReference type="Gene3D" id="1.10.1060.10">
    <property type="entry name" value="Alpha-helical ferredoxin"/>
    <property type="match status" value="1"/>
</dbReference>
<dbReference type="STRING" id="1888891.DSOL_0047"/>
<evidence type="ECO:0000259" key="6">
    <source>
        <dbReference type="PROSITE" id="PS51379"/>
    </source>
</evidence>
<accession>A0A1Q8R2Q9</accession>
<dbReference type="InterPro" id="IPR017753">
    <property type="entry name" value="G3P_DH_GlpC_su"/>
</dbReference>
<dbReference type="PROSITE" id="PS00198">
    <property type="entry name" value="4FE4S_FER_1"/>
    <property type="match status" value="1"/>
</dbReference>
<keyword evidence="5" id="KW-0411">Iron-sulfur</keyword>
<evidence type="ECO:0000256" key="1">
    <source>
        <dbReference type="ARBA" id="ARBA00022485"/>
    </source>
</evidence>
<dbReference type="InterPro" id="IPR017896">
    <property type="entry name" value="4Fe4S_Fe-S-bd"/>
</dbReference>
<dbReference type="EMBL" id="MLBF01000001">
    <property type="protein sequence ID" value="OLN33869.1"/>
    <property type="molecule type" value="Genomic_DNA"/>
</dbReference>
<dbReference type="GO" id="GO:0009331">
    <property type="term" value="C:glycerol-3-phosphate dehydrogenase (FAD) complex"/>
    <property type="evidence" value="ECO:0007669"/>
    <property type="project" value="InterPro"/>
</dbReference>
<dbReference type="GO" id="GO:0046872">
    <property type="term" value="F:metal ion binding"/>
    <property type="evidence" value="ECO:0007669"/>
    <property type="project" value="UniProtKB-KW"/>
</dbReference>
<dbReference type="SUPFAM" id="SSF46548">
    <property type="entry name" value="alpha-helical ferredoxin"/>
    <property type="match status" value="1"/>
</dbReference>
<organism evidence="7 8">
    <name type="scientific">Desulfosporosinus metallidurans</name>
    <dbReference type="NCBI Taxonomy" id="1888891"/>
    <lineage>
        <taxon>Bacteria</taxon>
        <taxon>Bacillati</taxon>
        <taxon>Bacillota</taxon>
        <taxon>Clostridia</taxon>
        <taxon>Eubacteriales</taxon>
        <taxon>Desulfitobacteriaceae</taxon>
        <taxon>Desulfosporosinus</taxon>
    </lineage>
</organism>
<dbReference type="InterPro" id="IPR017900">
    <property type="entry name" value="4Fe4S_Fe_S_CS"/>
</dbReference>
<keyword evidence="8" id="KW-1185">Reference proteome</keyword>
<feature type="domain" description="4Fe-4S ferredoxin-type" evidence="6">
    <location>
        <begin position="7"/>
        <end position="36"/>
    </location>
</feature>
<dbReference type="Proteomes" id="UP000186102">
    <property type="component" value="Unassembled WGS sequence"/>
</dbReference>
<evidence type="ECO:0000256" key="2">
    <source>
        <dbReference type="ARBA" id="ARBA00022723"/>
    </source>
</evidence>
<dbReference type="Pfam" id="PF02754">
    <property type="entry name" value="CCG"/>
    <property type="match status" value="2"/>
</dbReference>